<dbReference type="PANTHER" id="PTHR46060">
    <property type="entry name" value="MARINER MOS1 TRANSPOSASE-LIKE PROTEIN"/>
    <property type="match status" value="1"/>
</dbReference>
<dbReference type="GO" id="GO:0000014">
    <property type="term" value="F:single-stranded DNA endodeoxyribonuclease activity"/>
    <property type="evidence" value="ECO:0007669"/>
    <property type="project" value="TreeGrafter"/>
</dbReference>
<dbReference type="AlphaFoldDB" id="A0A4C1X8V1"/>
<dbReference type="EMBL" id="BGZK01000781">
    <property type="protein sequence ID" value="GBP60196.1"/>
    <property type="molecule type" value="Genomic_DNA"/>
</dbReference>
<dbReference type="PANTHER" id="PTHR46060:SF2">
    <property type="entry name" value="HISTONE-LYSINE N-METHYLTRANSFERASE SETMAR"/>
    <property type="match status" value="1"/>
</dbReference>
<evidence type="ECO:0000313" key="1">
    <source>
        <dbReference type="EMBL" id="GBP60196.1"/>
    </source>
</evidence>
<evidence type="ECO:0000313" key="2">
    <source>
        <dbReference type="Proteomes" id="UP000299102"/>
    </source>
</evidence>
<dbReference type="InterPro" id="IPR052709">
    <property type="entry name" value="Transposase-MT_Hybrid"/>
</dbReference>
<dbReference type="GO" id="GO:0035861">
    <property type="term" value="C:site of double-strand break"/>
    <property type="evidence" value="ECO:0007669"/>
    <property type="project" value="TreeGrafter"/>
</dbReference>
<dbReference type="GO" id="GO:0046975">
    <property type="term" value="F:histone H3K36 methyltransferase activity"/>
    <property type="evidence" value="ECO:0007669"/>
    <property type="project" value="TreeGrafter"/>
</dbReference>
<evidence type="ECO:0008006" key="3">
    <source>
        <dbReference type="Google" id="ProtNLM"/>
    </source>
</evidence>
<dbReference type="GO" id="GO:0042800">
    <property type="term" value="F:histone H3K4 methyltransferase activity"/>
    <property type="evidence" value="ECO:0007669"/>
    <property type="project" value="TreeGrafter"/>
</dbReference>
<dbReference type="GO" id="GO:0044774">
    <property type="term" value="P:mitotic DNA integrity checkpoint signaling"/>
    <property type="evidence" value="ECO:0007669"/>
    <property type="project" value="TreeGrafter"/>
</dbReference>
<dbReference type="GO" id="GO:0000729">
    <property type="term" value="P:DNA double-strand break processing"/>
    <property type="evidence" value="ECO:0007669"/>
    <property type="project" value="TreeGrafter"/>
</dbReference>
<gene>
    <name evidence="1" type="ORF">EVAR_81341_1</name>
</gene>
<dbReference type="GO" id="GO:0003690">
    <property type="term" value="F:double-stranded DNA binding"/>
    <property type="evidence" value="ECO:0007669"/>
    <property type="project" value="TreeGrafter"/>
</dbReference>
<dbReference type="GO" id="GO:0006303">
    <property type="term" value="P:double-strand break repair via nonhomologous end joining"/>
    <property type="evidence" value="ECO:0007669"/>
    <property type="project" value="TreeGrafter"/>
</dbReference>
<protein>
    <recommendedName>
        <fullName evidence="3">Histone-lysine N-methyltransferase SETMAR</fullName>
    </recommendedName>
</protein>
<dbReference type="OrthoDB" id="429597at2759"/>
<dbReference type="GO" id="GO:0005634">
    <property type="term" value="C:nucleus"/>
    <property type="evidence" value="ECO:0007669"/>
    <property type="project" value="TreeGrafter"/>
</dbReference>
<organism evidence="1 2">
    <name type="scientific">Eumeta variegata</name>
    <name type="common">Bagworm moth</name>
    <name type="synonym">Eumeta japonica</name>
    <dbReference type="NCBI Taxonomy" id="151549"/>
    <lineage>
        <taxon>Eukaryota</taxon>
        <taxon>Metazoa</taxon>
        <taxon>Ecdysozoa</taxon>
        <taxon>Arthropoda</taxon>
        <taxon>Hexapoda</taxon>
        <taxon>Insecta</taxon>
        <taxon>Pterygota</taxon>
        <taxon>Neoptera</taxon>
        <taxon>Endopterygota</taxon>
        <taxon>Lepidoptera</taxon>
        <taxon>Glossata</taxon>
        <taxon>Ditrysia</taxon>
        <taxon>Tineoidea</taxon>
        <taxon>Psychidae</taxon>
        <taxon>Oiketicinae</taxon>
        <taxon>Eumeta</taxon>
    </lineage>
</organism>
<dbReference type="Proteomes" id="UP000299102">
    <property type="component" value="Unassembled WGS sequence"/>
</dbReference>
<reference evidence="1 2" key="1">
    <citation type="journal article" date="2019" name="Commun. Biol.">
        <title>The bagworm genome reveals a unique fibroin gene that provides high tensile strength.</title>
        <authorList>
            <person name="Kono N."/>
            <person name="Nakamura H."/>
            <person name="Ohtoshi R."/>
            <person name="Tomita M."/>
            <person name="Numata K."/>
            <person name="Arakawa K."/>
        </authorList>
    </citation>
    <scope>NUCLEOTIDE SEQUENCE [LARGE SCALE GENOMIC DNA]</scope>
</reference>
<dbReference type="GO" id="GO:0003697">
    <property type="term" value="F:single-stranded DNA binding"/>
    <property type="evidence" value="ECO:0007669"/>
    <property type="project" value="TreeGrafter"/>
</dbReference>
<sequence length="104" mass="12032">MRHRYEKNLLLCGPNALSVRVAQNSFKRFQFDNFDVEDEPRSGRPVTDKFNAILEKVEQDCHISSYDIAEVLGANPKTVFIHLKKLDVQKSVILRFHTSSLKEI</sequence>
<proteinExistence type="predicted"/>
<dbReference type="GO" id="GO:0031297">
    <property type="term" value="P:replication fork processing"/>
    <property type="evidence" value="ECO:0007669"/>
    <property type="project" value="TreeGrafter"/>
</dbReference>
<accession>A0A4C1X8V1</accession>
<dbReference type="GO" id="GO:0015074">
    <property type="term" value="P:DNA integration"/>
    <property type="evidence" value="ECO:0007669"/>
    <property type="project" value="TreeGrafter"/>
</dbReference>
<name>A0A4C1X8V1_EUMVA</name>
<dbReference type="GO" id="GO:0000793">
    <property type="term" value="C:condensed chromosome"/>
    <property type="evidence" value="ECO:0007669"/>
    <property type="project" value="TreeGrafter"/>
</dbReference>
<dbReference type="GO" id="GO:0044547">
    <property type="term" value="F:DNA topoisomerase binding"/>
    <property type="evidence" value="ECO:0007669"/>
    <property type="project" value="TreeGrafter"/>
</dbReference>
<comment type="caution">
    <text evidence="1">The sequence shown here is derived from an EMBL/GenBank/DDBJ whole genome shotgun (WGS) entry which is preliminary data.</text>
</comment>
<keyword evidence="2" id="KW-1185">Reference proteome</keyword>